<dbReference type="Proteomes" id="UP000249417">
    <property type="component" value="Unassembled WGS sequence"/>
</dbReference>
<reference evidence="3 4" key="1">
    <citation type="submission" date="2017-08" db="EMBL/GenBank/DDBJ databases">
        <title>Infants hospitalized years apart are colonized by the same room-sourced microbial strains.</title>
        <authorList>
            <person name="Brooks B."/>
            <person name="Olm M.R."/>
            <person name="Firek B.A."/>
            <person name="Baker R."/>
            <person name="Thomas B.C."/>
            <person name="Morowitz M.J."/>
            <person name="Banfield J.F."/>
        </authorList>
    </citation>
    <scope>NUCLEOTIDE SEQUENCE [LARGE SCALE GENOMIC DNA]</scope>
    <source>
        <strain evidence="3">S2_005_002_R2_29</strain>
    </source>
</reference>
<protein>
    <recommendedName>
        <fullName evidence="2">Cytoskeleton protein RodZ-like C-terminal domain-containing protein</fullName>
    </recommendedName>
</protein>
<dbReference type="Pfam" id="PF13464">
    <property type="entry name" value="RodZ_C"/>
    <property type="match status" value="1"/>
</dbReference>
<sequence length="283" mass="30470">MSEITETTEPSTPEFHTDMPVGEILRRTRVHYGQSLAEIESILRIRASQLEALETGDVSQLPGRVYAIGFVRSYSEYLGLDGDKMVHLFKEQSVGKQKKPDLSFPVPASESKVPNLAIVGGSLFGFIVLVGFVSFLFFPREPKGNIPAVPEQLTKTQLSEAPALVGQTNAAEAVATKQAEQAQAEGADAEAEPTAPANRIVLEITDPSWIEIRNAQGAAILRQVLKPGDVYLVPDEPGLIMSTGNAGGIKIKVDGKDVPKLGEIGQIKRKIALSPDAFAKNAR</sequence>
<dbReference type="InterPro" id="IPR010982">
    <property type="entry name" value="Lambda_DNA-bd_dom_sf"/>
</dbReference>
<accession>A0A2W5MYP7</accession>
<dbReference type="PANTHER" id="PTHR34475">
    <property type="match status" value="1"/>
</dbReference>
<evidence type="ECO:0000259" key="2">
    <source>
        <dbReference type="Pfam" id="PF13464"/>
    </source>
</evidence>
<proteinExistence type="predicted"/>
<dbReference type="PANTHER" id="PTHR34475:SF1">
    <property type="entry name" value="CYTOSKELETON PROTEIN RODZ"/>
    <property type="match status" value="1"/>
</dbReference>
<dbReference type="InterPro" id="IPR050400">
    <property type="entry name" value="Bact_Cytoskel_RodZ"/>
</dbReference>
<evidence type="ECO:0000313" key="3">
    <source>
        <dbReference type="EMBL" id="PZQ43785.1"/>
    </source>
</evidence>
<evidence type="ECO:0000256" key="1">
    <source>
        <dbReference type="SAM" id="Phobius"/>
    </source>
</evidence>
<name>A0A2W5MYP7_9BACT</name>
<feature type="domain" description="Cytoskeleton protein RodZ-like C-terminal" evidence="2">
    <location>
        <begin position="201"/>
        <end position="268"/>
    </location>
</feature>
<keyword evidence="1" id="KW-0472">Membrane</keyword>
<dbReference type="EMBL" id="QFQB01000130">
    <property type="protein sequence ID" value="PZQ43785.1"/>
    <property type="molecule type" value="Genomic_DNA"/>
</dbReference>
<keyword evidence="1" id="KW-1133">Transmembrane helix</keyword>
<organism evidence="3 4">
    <name type="scientific">Micavibrio aeruginosavorus</name>
    <dbReference type="NCBI Taxonomy" id="349221"/>
    <lineage>
        <taxon>Bacteria</taxon>
        <taxon>Pseudomonadati</taxon>
        <taxon>Bdellovibrionota</taxon>
        <taxon>Bdellovibrionia</taxon>
        <taxon>Bdellovibrionales</taxon>
        <taxon>Pseudobdellovibrionaceae</taxon>
        <taxon>Micavibrio</taxon>
    </lineage>
</organism>
<dbReference type="GO" id="GO:0003677">
    <property type="term" value="F:DNA binding"/>
    <property type="evidence" value="ECO:0007669"/>
    <property type="project" value="InterPro"/>
</dbReference>
<keyword evidence="1" id="KW-0812">Transmembrane</keyword>
<comment type="caution">
    <text evidence="3">The sequence shown here is derived from an EMBL/GenBank/DDBJ whole genome shotgun (WGS) entry which is preliminary data.</text>
</comment>
<evidence type="ECO:0000313" key="4">
    <source>
        <dbReference type="Proteomes" id="UP000249417"/>
    </source>
</evidence>
<dbReference type="AlphaFoldDB" id="A0A2W5MYP7"/>
<gene>
    <name evidence="3" type="ORF">DI551_11450</name>
</gene>
<dbReference type="Gene3D" id="1.10.260.40">
    <property type="entry name" value="lambda repressor-like DNA-binding domains"/>
    <property type="match status" value="1"/>
</dbReference>
<dbReference type="Pfam" id="PF13413">
    <property type="entry name" value="HTH_25"/>
    <property type="match status" value="1"/>
</dbReference>
<feature type="transmembrane region" description="Helical" evidence="1">
    <location>
        <begin position="116"/>
        <end position="138"/>
    </location>
</feature>
<dbReference type="InterPro" id="IPR025194">
    <property type="entry name" value="RodZ-like_C"/>
</dbReference>